<feature type="chain" id="PRO_5014617303" evidence="1">
    <location>
        <begin position="18"/>
        <end position="122"/>
    </location>
</feature>
<dbReference type="EMBL" id="GGFJ01012048">
    <property type="protein sequence ID" value="MBW61189.1"/>
    <property type="molecule type" value="Transcribed_RNA"/>
</dbReference>
<sequence>MLLMLLMLISVPPVGHTTDDHRRHATLRYGILLPYDPRCISGSEFPRVRDLELFMGDLNKVLPNLAYTRAYTHTRTHTRITYTRVVVPLLLPHLSLCVSFWRLVPDLPGVWHDPLECLAVRG</sequence>
<organism evidence="2">
    <name type="scientific">Anopheles marajoara</name>
    <dbReference type="NCBI Taxonomy" id="58244"/>
    <lineage>
        <taxon>Eukaryota</taxon>
        <taxon>Metazoa</taxon>
        <taxon>Ecdysozoa</taxon>
        <taxon>Arthropoda</taxon>
        <taxon>Hexapoda</taxon>
        <taxon>Insecta</taxon>
        <taxon>Pterygota</taxon>
        <taxon>Neoptera</taxon>
        <taxon>Endopterygota</taxon>
        <taxon>Diptera</taxon>
        <taxon>Nematocera</taxon>
        <taxon>Culicoidea</taxon>
        <taxon>Culicidae</taxon>
        <taxon>Anophelinae</taxon>
        <taxon>Anopheles</taxon>
    </lineage>
</organism>
<name>A0A2M4C7G0_9DIPT</name>
<feature type="signal peptide" evidence="1">
    <location>
        <begin position="1"/>
        <end position="17"/>
    </location>
</feature>
<accession>A0A2M4C7G0</accession>
<reference evidence="2" key="1">
    <citation type="submission" date="2018-01" db="EMBL/GenBank/DDBJ databases">
        <title>An insight into the sialome of Amazonian anophelines.</title>
        <authorList>
            <person name="Ribeiro J.M."/>
            <person name="Scarpassa V."/>
            <person name="Calvo E."/>
        </authorList>
    </citation>
    <scope>NUCLEOTIDE SEQUENCE</scope>
    <source>
        <tissue evidence="2">Salivary glands</tissue>
    </source>
</reference>
<dbReference type="AlphaFoldDB" id="A0A2M4C7G0"/>
<protein>
    <submittedName>
        <fullName evidence="2">Putative secreted protein</fullName>
    </submittedName>
</protein>
<evidence type="ECO:0000313" key="2">
    <source>
        <dbReference type="EMBL" id="MBW61189.1"/>
    </source>
</evidence>
<proteinExistence type="predicted"/>
<evidence type="ECO:0000256" key="1">
    <source>
        <dbReference type="SAM" id="SignalP"/>
    </source>
</evidence>
<keyword evidence="1" id="KW-0732">Signal</keyword>